<proteinExistence type="predicted"/>
<dbReference type="AlphaFoldDB" id="A0AAV4V6T7"/>
<organism evidence="1 2">
    <name type="scientific">Caerostris darwini</name>
    <dbReference type="NCBI Taxonomy" id="1538125"/>
    <lineage>
        <taxon>Eukaryota</taxon>
        <taxon>Metazoa</taxon>
        <taxon>Ecdysozoa</taxon>
        <taxon>Arthropoda</taxon>
        <taxon>Chelicerata</taxon>
        <taxon>Arachnida</taxon>
        <taxon>Araneae</taxon>
        <taxon>Araneomorphae</taxon>
        <taxon>Entelegynae</taxon>
        <taxon>Araneoidea</taxon>
        <taxon>Araneidae</taxon>
        <taxon>Caerostris</taxon>
    </lineage>
</organism>
<dbReference type="Proteomes" id="UP001054837">
    <property type="component" value="Unassembled WGS sequence"/>
</dbReference>
<gene>
    <name evidence="1" type="ORF">CDAR_81831</name>
</gene>
<sequence>MVVQKNPQLPGRGRFAKLLDECQDDCSVLGCGRNGMEPKWLLNIELKPTEMWASHKAHISLHGDVNTQNSRTWVTSNPREYLSKPLHSSRVTIG</sequence>
<comment type="caution">
    <text evidence="1">The sequence shown here is derived from an EMBL/GenBank/DDBJ whole genome shotgun (WGS) entry which is preliminary data.</text>
</comment>
<dbReference type="EMBL" id="BPLQ01012460">
    <property type="protein sequence ID" value="GIY65675.1"/>
    <property type="molecule type" value="Genomic_DNA"/>
</dbReference>
<keyword evidence="2" id="KW-1185">Reference proteome</keyword>
<protein>
    <submittedName>
        <fullName evidence="1">Uncharacterized protein</fullName>
    </submittedName>
</protein>
<evidence type="ECO:0000313" key="1">
    <source>
        <dbReference type="EMBL" id="GIY65675.1"/>
    </source>
</evidence>
<reference evidence="1 2" key="1">
    <citation type="submission" date="2021-06" db="EMBL/GenBank/DDBJ databases">
        <title>Caerostris darwini draft genome.</title>
        <authorList>
            <person name="Kono N."/>
            <person name="Arakawa K."/>
        </authorList>
    </citation>
    <scope>NUCLEOTIDE SEQUENCE [LARGE SCALE GENOMIC DNA]</scope>
</reference>
<name>A0AAV4V6T7_9ARAC</name>
<evidence type="ECO:0000313" key="2">
    <source>
        <dbReference type="Proteomes" id="UP001054837"/>
    </source>
</evidence>
<accession>A0AAV4V6T7</accession>